<feature type="compositionally biased region" description="Polar residues" evidence="1">
    <location>
        <begin position="1"/>
        <end position="12"/>
    </location>
</feature>
<dbReference type="Proteomes" id="UP000244005">
    <property type="component" value="Unassembled WGS sequence"/>
</dbReference>
<feature type="region of interest" description="Disordered" evidence="1">
    <location>
        <begin position="1"/>
        <end position="25"/>
    </location>
</feature>
<dbReference type="AlphaFoldDB" id="A0A2R6XEQ5"/>
<proteinExistence type="predicted"/>
<protein>
    <submittedName>
        <fullName evidence="2">Uncharacterized protein</fullName>
    </submittedName>
</protein>
<name>A0A2R6XEQ5_MARPO</name>
<evidence type="ECO:0000313" key="3">
    <source>
        <dbReference type="Proteomes" id="UP000244005"/>
    </source>
</evidence>
<gene>
    <name evidence="2" type="ORF">MARPO_0019s0027</name>
</gene>
<organism evidence="2 3">
    <name type="scientific">Marchantia polymorpha</name>
    <name type="common">Common liverwort</name>
    <name type="synonym">Marchantia aquatica</name>
    <dbReference type="NCBI Taxonomy" id="3197"/>
    <lineage>
        <taxon>Eukaryota</taxon>
        <taxon>Viridiplantae</taxon>
        <taxon>Streptophyta</taxon>
        <taxon>Embryophyta</taxon>
        <taxon>Marchantiophyta</taxon>
        <taxon>Marchantiopsida</taxon>
        <taxon>Marchantiidae</taxon>
        <taxon>Marchantiales</taxon>
        <taxon>Marchantiaceae</taxon>
        <taxon>Marchantia</taxon>
    </lineage>
</organism>
<sequence>MHIAGITTSTQPKMCASQPSQPPGPSAFLRRQICVSRYVPPLCRSKLRIHPIPSLLSTLHSRLRHLNSEQEQGDPAISLASNRSNHGLVKWHFSVSGSFANRPIFNILATSLQRDTAFV</sequence>
<dbReference type="EMBL" id="KZ772691">
    <property type="protein sequence ID" value="PTQ44586.1"/>
    <property type="molecule type" value="Genomic_DNA"/>
</dbReference>
<evidence type="ECO:0000256" key="1">
    <source>
        <dbReference type="SAM" id="MobiDB-lite"/>
    </source>
</evidence>
<dbReference type="Gramene" id="Mp1g12570.1">
    <property type="protein sequence ID" value="Mp1g12570.1.cds1"/>
    <property type="gene ID" value="Mp1g12570"/>
</dbReference>
<keyword evidence="3" id="KW-1185">Reference proteome</keyword>
<evidence type="ECO:0000313" key="2">
    <source>
        <dbReference type="EMBL" id="PTQ44586.1"/>
    </source>
</evidence>
<accession>A0A2R6XEQ5</accession>
<reference evidence="3" key="1">
    <citation type="journal article" date="2017" name="Cell">
        <title>Insights into land plant evolution garnered from the Marchantia polymorpha genome.</title>
        <authorList>
            <person name="Bowman J.L."/>
            <person name="Kohchi T."/>
            <person name="Yamato K.T."/>
            <person name="Jenkins J."/>
            <person name="Shu S."/>
            <person name="Ishizaki K."/>
            <person name="Yamaoka S."/>
            <person name="Nishihama R."/>
            <person name="Nakamura Y."/>
            <person name="Berger F."/>
            <person name="Adam C."/>
            <person name="Aki S.S."/>
            <person name="Althoff F."/>
            <person name="Araki T."/>
            <person name="Arteaga-Vazquez M.A."/>
            <person name="Balasubrmanian S."/>
            <person name="Barry K."/>
            <person name="Bauer D."/>
            <person name="Boehm C.R."/>
            <person name="Briginshaw L."/>
            <person name="Caballero-Perez J."/>
            <person name="Catarino B."/>
            <person name="Chen F."/>
            <person name="Chiyoda S."/>
            <person name="Chovatia M."/>
            <person name="Davies K.M."/>
            <person name="Delmans M."/>
            <person name="Demura T."/>
            <person name="Dierschke T."/>
            <person name="Dolan L."/>
            <person name="Dorantes-Acosta A.E."/>
            <person name="Eklund D.M."/>
            <person name="Florent S.N."/>
            <person name="Flores-Sandoval E."/>
            <person name="Fujiyama A."/>
            <person name="Fukuzawa H."/>
            <person name="Galik B."/>
            <person name="Grimanelli D."/>
            <person name="Grimwood J."/>
            <person name="Grossniklaus U."/>
            <person name="Hamada T."/>
            <person name="Haseloff J."/>
            <person name="Hetherington A.J."/>
            <person name="Higo A."/>
            <person name="Hirakawa Y."/>
            <person name="Hundley H.N."/>
            <person name="Ikeda Y."/>
            <person name="Inoue K."/>
            <person name="Inoue S.I."/>
            <person name="Ishida S."/>
            <person name="Jia Q."/>
            <person name="Kakita M."/>
            <person name="Kanazawa T."/>
            <person name="Kawai Y."/>
            <person name="Kawashima T."/>
            <person name="Kennedy M."/>
            <person name="Kinose K."/>
            <person name="Kinoshita T."/>
            <person name="Kohara Y."/>
            <person name="Koide E."/>
            <person name="Komatsu K."/>
            <person name="Kopischke S."/>
            <person name="Kubo M."/>
            <person name="Kyozuka J."/>
            <person name="Lagercrantz U."/>
            <person name="Lin S.S."/>
            <person name="Lindquist E."/>
            <person name="Lipzen A.M."/>
            <person name="Lu C.W."/>
            <person name="De Luna E."/>
            <person name="Martienssen R.A."/>
            <person name="Minamino N."/>
            <person name="Mizutani M."/>
            <person name="Mizutani M."/>
            <person name="Mochizuki N."/>
            <person name="Monte I."/>
            <person name="Mosher R."/>
            <person name="Nagasaki H."/>
            <person name="Nakagami H."/>
            <person name="Naramoto S."/>
            <person name="Nishitani K."/>
            <person name="Ohtani M."/>
            <person name="Okamoto T."/>
            <person name="Okumura M."/>
            <person name="Phillips J."/>
            <person name="Pollak B."/>
            <person name="Reinders A."/>
            <person name="Rovekamp M."/>
            <person name="Sano R."/>
            <person name="Sawa S."/>
            <person name="Schmid M.W."/>
            <person name="Shirakawa M."/>
            <person name="Solano R."/>
            <person name="Spunde A."/>
            <person name="Suetsugu N."/>
            <person name="Sugano S."/>
            <person name="Sugiyama A."/>
            <person name="Sun R."/>
            <person name="Suzuki Y."/>
            <person name="Takenaka M."/>
            <person name="Takezawa D."/>
            <person name="Tomogane H."/>
            <person name="Tsuzuki M."/>
            <person name="Ueda T."/>
            <person name="Umeda M."/>
            <person name="Ward J.M."/>
            <person name="Watanabe Y."/>
            <person name="Yazaki K."/>
            <person name="Yokoyama R."/>
            <person name="Yoshitake Y."/>
            <person name="Yotsui I."/>
            <person name="Zachgo S."/>
            <person name="Schmutz J."/>
        </authorList>
    </citation>
    <scope>NUCLEOTIDE SEQUENCE [LARGE SCALE GENOMIC DNA]</scope>
    <source>
        <strain evidence="3">Tak-1</strain>
    </source>
</reference>